<evidence type="ECO:0000256" key="1">
    <source>
        <dbReference type="ARBA" id="ARBA00008356"/>
    </source>
</evidence>
<feature type="compositionally biased region" description="Basic and acidic residues" evidence="3">
    <location>
        <begin position="315"/>
        <end position="325"/>
    </location>
</feature>
<dbReference type="InterPro" id="IPR036390">
    <property type="entry name" value="WH_DNA-bd_sf"/>
</dbReference>
<evidence type="ECO:0000256" key="2">
    <source>
        <dbReference type="ARBA" id="ARBA00023306"/>
    </source>
</evidence>
<evidence type="ECO:0000259" key="4">
    <source>
        <dbReference type="SMART" id="SM01075"/>
    </source>
</evidence>
<evidence type="ECO:0000256" key="3">
    <source>
        <dbReference type="SAM" id="MobiDB-lite"/>
    </source>
</evidence>
<comment type="similarity">
    <text evidence="1">Belongs to the Cdt1 family.</text>
</comment>
<dbReference type="SMART" id="SM01075">
    <property type="entry name" value="CDT1"/>
    <property type="match status" value="1"/>
</dbReference>
<dbReference type="CDD" id="cd08674">
    <property type="entry name" value="Cdt1_m"/>
    <property type="match status" value="1"/>
</dbReference>
<feature type="region of interest" description="Disordered" evidence="3">
    <location>
        <begin position="375"/>
        <end position="400"/>
    </location>
</feature>
<evidence type="ECO:0000313" key="6">
    <source>
        <dbReference type="Proteomes" id="UP000593562"/>
    </source>
</evidence>
<dbReference type="GO" id="GO:0000278">
    <property type="term" value="P:mitotic cell cycle"/>
    <property type="evidence" value="ECO:0007669"/>
    <property type="project" value="TreeGrafter"/>
</dbReference>
<dbReference type="AlphaFoldDB" id="A0A7J7C963"/>
<dbReference type="InterPro" id="IPR045173">
    <property type="entry name" value="Cdt1"/>
</dbReference>
<sequence>MDERECEKSRQSVLDFKCKKILPVVDKTASPSPSSLHKPGMAVKWNLETSITSQTPEKINEPLLSKHREGEVNLQNRYNIILELFDSISCSLRLLGLCKKPTTFQNICTQVEVLTKRKLSYRHLAQIKYILPEAMKIDKILLHDEKTLCMKQSLKITLLLDVIEGHDEPSDYVALRQVFASRLVDFCTTYPEACDIPEADLPEPYNKKSQTTTGDKADVIAEPIFPETISQRSQDTVPDRLTVDSLVESLPASVETQLLADPRHQHPIFTQYFSQKVVTKNDAFPLSSTASDGPDNQSSTGQLKGYPSLSFTADCETKQDHKSNQPKETPPTCSEPTVINSSVQQNYLQCSIHSSAHESPLQKSVASAGSLIIETPAQLTPKRSMPSCEDKHKTSTNDNKMASFMPAKRSLDFSTDKSVLDSVIDGYEDYKVVQSLHCNIVRQITTEEQSTKGHQTAVHQVEENFGWPAEDCNMSQSSVMVQQTAASLPDLVDLIYSIFQSVNCSSITKEELVHKILMNNIDIVDRKEVEEQIEMIEKLVPVWICRKQAPSGDILYNINTVLDLKSVQAKVISA</sequence>
<dbReference type="GO" id="GO:0030174">
    <property type="term" value="P:regulation of DNA-templated DNA replication initiation"/>
    <property type="evidence" value="ECO:0007669"/>
    <property type="project" value="InterPro"/>
</dbReference>
<dbReference type="Pfam" id="PF16679">
    <property type="entry name" value="CDT1_C"/>
    <property type="match status" value="1"/>
</dbReference>
<dbReference type="GO" id="GO:0070182">
    <property type="term" value="F:DNA polymerase binding"/>
    <property type="evidence" value="ECO:0007669"/>
    <property type="project" value="TreeGrafter"/>
</dbReference>
<keyword evidence="2" id="KW-0131">Cell cycle</keyword>
<evidence type="ECO:0000313" key="5">
    <source>
        <dbReference type="EMBL" id="KAF5730397.1"/>
    </source>
</evidence>
<dbReference type="PANTHER" id="PTHR28637:SF13">
    <property type="entry name" value="EXPRESSED PROTEIN"/>
    <property type="match status" value="1"/>
</dbReference>
<dbReference type="Pfam" id="PF08839">
    <property type="entry name" value="CDT1"/>
    <property type="match status" value="1"/>
</dbReference>
<dbReference type="InterPro" id="IPR032054">
    <property type="entry name" value="Cdt1_C"/>
</dbReference>
<dbReference type="InParanoid" id="A0A7J7C963"/>
<dbReference type="EMBL" id="JAAARO010000020">
    <property type="protein sequence ID" value="KAF5730397.1"/>
    <property type="molecule type" value="Genomic_DNA"/>
</dbReference>
<dbReference type="GO" id="GO:0000076">
    <property type="term" value="P:DNA replication checkpoint signaling"/>
    <property type="evidence" value="ECO:0007669"/>
    <property type="project" value="TreeGrafter"/>
</dbReference>
<feature type="domain" description="CDT1 Geminin-binding" evidence="4">
    <location>
        <begin position="74"/>
        <end position="203"/>
    </location>
</feature>
<dbReference type="Proteomes" id="UP000593562">
    <property type="component" value="Unassembled WGS sequence"/>
</dbReference>
<keyword evidence="6" id="KW-1185">Reference proteome</keyword>
<protein>
    <submittedName>
        <fullName evidence="5">CDT1-like protein b</fullName>
    </submittedName>
</protein>
<dbReference type="Gene3D" id="1.10.10.1420">
    <property type="entry name" value="DNA replication factor Cdt1, C-terminal WH domain"/>
    <property type="match status" value="1"/>
</dbReference>
<dbReference type="GO" id="GO:0071163">
    <property type="term" value="P:DNA replication preinitiation complex assembly"/>
    <property type="evidence" value="ECO:0007669"/>
    <property type="project" value="InterPro"/>
</dbReference>
<dbReference type="PANTHER" id="PTHR28637">
    <property type="entry name" value="DNA REPLICATION FACTOR CDT1"/>
    <property type="match status" value="1"/>
</dbReference>
<organism evidence="5 6">
    <name type="scientific">Tripterygium wilfordii</name>
    <name type="common">Thunder God vine</name>
    <dbReference type="NCBI Taxonomy" id="458696"/>
    <lineage>
        <taxon>Eukaryota</taxon>
        <taxon>Viridiplantae</taxon>
        <taxon>Streptophyta</taxon>
        <taxon>Embryophyta</taxon>
        <taxon>Tracheophyta</taxon>
        <taxon>Spermatophyta</taxon>
        <taxon>Magnoliopsida</taxon>
        <taxon>eudicotyledons</taxon>
        <taxon>Gunneridae</taxon>
        <taxon>Pentapetalae</taxon>
        <taxon>rosids</taxon>
        <taxon>fabids</taxon>
        <taxon>Celastrales</taxon>
        <taxon>Celastraceae</taxon>
        <taxon>Tripterygium</taxon>
    </lineage>
</organism>
<dbReference type="GO" id="GO:0005634">
    <property type="term" value="C:nucleus"/>
    <property type="evidence" value="ECO:0007669"/>
    <property type="project" value="TreeGrafter"/>
</dbReference>
<name>A0A7J7C963_TRIWF</name>
<accession>A0A7J7C963</accession>
<dbReference type="SUPFAM" id="SSF46785">
    <property type="entry name" value="Winged helix' DNA-binding domain"/>
    <property type="match status" value="1"/>
</dbReference>
<dbReference type="GO" id="GO:0003677">
    <property type="term" value="F:DNA binding"/>
    <property type="evidence" value="ECO:0007669"/>
    <property type="project" value="InterPro"/>
</dbReference>
<reference evidence="5 6" key="1">
    <citation type="journal article" date="2020" name="Nat. Commun.">
        <title>Genome of Tripterygium wilfordii and identification of cytochrome P450 involved in triptolide biosynthesis.</title>
        <authorList>
            <person name="Tu L."/>
            <person name="Su P."/>
            <person name="Zhang Z."/>
            <person name="Gao L."/>
            <person name="Wang J."/>
            <person name="Hu T."/>
            <person name="Zhou J."/>
            <person name="Zhang Y."/>
            <person name="Zhao Y."/>
            <person name="Liu Y."/>
            <person name="Song Y."/>
            <person name="Tong Y."/>
            <person name="Lu Y."/>
            <person name="Yang J."/>
            <person name="Xu C."/>
            <person name="Jia M."/>
            <person name="Peters R.J."/>
            <person name="Huang L."/>
            <person name="Gao W."/>
        </authorList>
    </citation>
    <scope>NUCLEOTIDE SEQUENCE [LARGE SCALE GENOMIC DNA]</scope>
    <source>
        <strain evidence="6">cv. XIE 37</strain>
        <tissue evidence="5">Leaf</tissue>
    </source>
</reference>
<feature type="compositionally biased region" description="Polar residues" evidence="3">
    <location>
        <begin position="286"/>
        <end position="302"/>
    </location>
</feature>
<proteinExistence type="inferred from homology"/>
<dbReference type="InterPro" id="IPR014939">
    <property type="entry name" value="CDT1_Gemini-bd-like"/>
</dbReference>
<dbReference type="InterPro" id="IPR038090">
    <property type="entry name" value="Cdt1_C_WH_dom_sf"/>
</dbReference>
<gene>
    <name evidence="5" type="ORF">HS088_TW20G00770</name>
</gene>
<dbReference type="OrthoDB" id="341730at2759"/>
<feature type="region of interest" description="Disordered" evidence="3">
    <location>
        <begin position="285"/>
        <end position="338"/>
    </location>
</feature>
<comment type="caution">
    <text evidence="5">The sequence shown here is derived from an EMBL/GenBank/DDBJ whole genome shotgun (WGS) entry which is preliminary data.</text>
</comment>